<protein>
    <submittedName>
        <fullName evidence="2">Uncharacterized protein</fullName>
    </submittedName>
</protein>
<reference evidence="2" key="1">
    <citation type="journal article" date="2020" name="Nature">
        <title>Giant virus diversity and host interactions through global metagenomics.</title>
        <authorList>
            <person name="Schulz F."/>
            <person name="Roux S."/>
            <person name="Paez-Espino D."/>
            <person name="Jungbluth S."/>
            <person name="Walsh D.A."/>
            <person name="Denef V.J."/>
            <person name="McMahon K.D."/>
            <person name="Konstantinidis K.T."/>
            <person name="Eloe-Fadrosh E.A."/>
            <person name="Kyrpides N.C."/>
            <person name="Woyke T."/>
        </authorList>
    </citation>
    <scope>NUCLEOTIDE SEQUENCE</scope>
    <source>
        <strain evidence="2">GVMAG-S-1024976-23</strain>
    </source>
</reference>
<name>A0A6C0AG06_9ZZZZ</name>
<feature type="transmembrane region" description="Helical" evidence="1">
    <location>
        <begin position="7"/>
        <end position="24"/>
    </location>
</feature>
<accession>A0A6C0AG06</accession>
<organism evidence="2">
    <name type="scientific">viral metagenome</name>
    <dbReference type="NCBI Taxonomy" id="1070528"/>
    <lineage>
        <taxon>unclassified sequences</taxon>
        <taxon>metagenomes</taxon>
        <taxon>organismal metagenomes</taxon>
    </lineage>
</organism>
<keyword evidence="1" id="KW-1133">Transmembrane helix</keyword>
<keyword evidence="1" id="KW-0812">Transmembrane</keyword>
<dbReference type="AlphaFoldDB" id="A0A6C0AG06"/>
<proteinExistence type="predicted"/>
<evidence type="ECO:0000313" key="2">
    <source>
        <dbReference type="EMBL" id="QHS78724.1"/>
    </source>
</evidence>
<evidence type="ECO:0000256" key="1">
    <source>
        <dbReference type="SAM" id="Phobius"/>
    </source>
</evidence>
<keyword evidence="1" id="KW-0472">Membrane</keyword>
<dbReference type="EMBL" id="MN740602">
    <property type="protein sequence ID" value="QHS78724.1"/>
    <property type="molecule type" value="Genomic_DNA"/>
</dbReference>
<sequence>MDIINCVIIGCVVAILFMIINFNIKDNDNIIIPHELEAQIIPIEKKQKEKETHKEADKKSESLVELEMFNSVDKLKEKFGLYNDTNNKKELLLEEFKLNSKFKKKINKVRKVVKQIHKQNTKDNFSNVPNPFDELSALPSFNGKETIKNRLETYIKSNLTPNDKDKIPQALIDSINNDYRLKILENANEISDFLNENAVKNHIEGNYTQICGSCPRGDYDTTIKDGQPLVDRIKNLADQANGCSEVNDIATKVGNLQKQMTHILAVNTGLPPPSEGNSGSLA</sequence>